<feature type="compositionally biased region" description="Basic and acidic residues" evidence="1">
    <location>
        <begin position="1"/>
        <end position="21"/>
    </location>
</feature>
<proteinExistence type="predicted"/>
<name>A0AA36FD49_OCTVU</name>
<sequence length="172" mass="20113">MVGVEKREVGVESREKSRQEEEGNSDGAVKDEEQERYTVNPDTVVGGHAGEMNQLDNDLLEIQRRLTGLMNAPEERIPMNMRRVDRSMMNKITQKINTVKPYIQAKETESKQEIFSALLVEKLQLKRTKNGGAKESWWKRRIKRDLMRARQDLGKIEQWLRGNWKMGKKTDR</sequence>
<accession>A0AA36FD49</accession>
<gene>
    <name evidence="2" type="ORF">OCTVUL_1B016835</name>
</gene>
<dbReference type="AlphaFoldDB" id="A0AA36FD49"/>
<organism evidence="2 3">
    <name type="scientific">Octopus vulgaris</name>
    <name type="common">Common octopus</name>
    <dbReference type="NCBI Taxonomy" id="6645"/>
    <lineage>
        <taxon>Eukaryota</taxon>
        <taxon>Metazoa</taxon>
        <taxon>Spiralia</taxon>
        <taxon>Lophotrochozoa</taxon>
        <taxon>Mollusca</taxon>
        <taxon>Cephalopoda</taxon>
        <taxon>Coleoidea</taxon>
        <taxon>Octopodiformes</taxon>
        <taxon>Octopoda</taxon>
        <taxon>Incirrata</taxon>
        <taxon>Octopodidae</taxon>
        <taxon>Octopus</taxon>
    </lineage>
</organism>
<protein>
    <submittedName>
        <fullName evidence="2">Uncharacterized protein</fullName>
    </submittedName>
</protein>
<dbReference type="Proteomes" id="UP001162480">
    <property type="component" value="Chromosome 16"/>
</dbReference>
<dbReference type="EMBL" id="OX597829">
    <property type="protein sequence ID" value="CAI9734676.1"/>
    <property type="molecule type" value="Genomic_DNA"/>
</dbReference>
<reference evidence="2" key="1">
    <citation type="submission" date="2023-08" db="EMBL/GenBank/DDBJ databases">
        <authorList>
            <person name="Alioto T."/>
            <person name="Alioto T."/>
            <person name="Gomez Garrido J."/>
        </authorList>
    </citation>
    <scope>NUCLEOTIDE SEQUENCE</scope>
</reference>
<evidence type="ECO:0000256" key="1">
    <source>
        <dbReference type="SAM" id="MobiDB-lite"/>
    </source>
</evidence>
<evidence type="ECO:0000313" key="3">
    <source>
        <dbReference type="Proteomes" id="UP001162480"/>
    </source>
</evidence>
<keyword evidence="3" id="KW-1185">Reference proteome</keyword>
<evidence type="ECO:0000313" key="2">
    <source>
        <dbReference type="EMBL" id="CAI9734676.1"/>
    </source>
</evidence>
<feature type="region of interest" description="Disordered" evidence="1">
    <location>
        <begin position="1"/>
        <end position="50"/>
    </location>
</feature>